<feature type="transmembrane region" description="Helical" evidence="1">
    <location>
        <begin position="132"/>
        <end position="153"/>
    </location>
</feature>
<keyword evidence="1" id="KW-0472">Membrane</keyword>
<dbReference type="Pfam" id="PF05975">
    <property type="entry name" value="EcsB"/>
    <property type="match status" value="1"/>
</dbReference>
<feature type="transmembrane region" description="Helical" evidence="1">
    <location>
        <begin position="25"/>
        <end position="47"/>
    </location>
</feature>
<evidence type="ECO:0000313" key="2">
    <source>
        <dbReference type="EMBL" id="MEW9501662.1"/>
    </source>
</evidence>
<evidence type="ECO:0000256" key="1">
    <source>
        <dbReference type="SAM" id="Phobius"/>
    </source>
</evidence>
<feature type="transmembrane region" description="Helical" evidence="1">
    <location>
        <begin position="174"/>
        <end position="205"/>
    </location>
</feature>
<name>A0ABV3Q2X0_9BACL</name>
<keyword evidence="1" id="KW-0812">Transmembrane</keyword>
<evidence type="ECO:0000313" key="3">
    <source>
        <dbReference type="Proteomes" id="UP001556040"/>
    </source>
</evidence>
<keyword evidence="3" id="KW-1185">Reference proteome</keyword>
<sequence length="407" mass="47638">MKHVHDVWVNRLQDYNRELQKYLRYILNGHLMFVLVFAIGGGGYAYSNWVNTLSTDFNAAVIMALVLGIIVTMSPIYTYLKEPDKVYLTPLEGQMKRYFQSAIVSSFFFQSYLVLVALAVSMPMYVKVQGVAFVDFFWLLAIVLLLKIWNLMLRWTVLRHQEVLTHRVDMVCRLILNVTFLWAIFAQIPLWVIMAIGVILLGYLLALKKTSASKTIKWELLIDLEQARLHRFYRFANLFTDVPHLKGQAKRRRWLDPLLNRSSFGAKHTYRYLFVRTFLRSDEYFGLWVRLTLIASIIIIGSGIVWVKVMVALLFLYLTGFQLMPMLRKHELKIWPDLYPLSTDYKYDSFKGVLSNVLIVQATVFILVSAWGLAWFDAAVVLFASVVFYGVFMYMFVPKQIKKWYMR</sequence>
<proteinExistence type="predicted"/>
<comment type="caution">
    <text evidence="2">The sequence shown here is derived from an EMBL/GenBank/DDBJ whole genome shotgun (WGS) entry which is preliminary data.</text>
</comment>
<feature type="transmembrane region" description="Helical" evidence="1">
    <location>
        <begin position="353"/>
        <end position="372"/>
    </location>
</feature>
<accession>A0ABV3Q2X0</accession>
<reference evidence="2 3" key="1">
    <citation type="journal article" date="1979" name="Int. J. Syst. Evol. Microbiol.">
        <title>Bacillus globisporus subsp. marinus subsp. nov.</title>
        <authorList>
            <person name="Liu H."/>
        </authorList>
    </citation>
    <scope>NUCLEOTIDE SEQUENCE [LARGE SCALE GENOMIC DNA]</scope>
    <source>
        <strain evidence="2 3">DSM 1297</strain>
    </source>
</reference>
<feature type="transmembrane region" description="Helical" evidence="1">
    <location>
        <begin position="59"/>
        <end position="80"/>
    </location>
</feature>
<dbReference type="PIRSF" id="PIRSF037259">
    <property type="entry name" value="EcsB_ABC"/>
    <property type="match status" value="1"/>
</dbReference>
<feature type="transmembrane region" description="Helical" evidence="1">
    <location>
        <begin position="378"/>
        <end position="397"/>
    </location>
</feature>
<keyword evidence="1" id="KW-1133">Transmembrane helix</keyword>
<feature type="transmembrane region" description="Helical" evidence="1">
    <location>
        <begin position="287"/>
        <end position="318"/>
    </location>
</feature>
<gene>
    <name evidence="2" type="ORF">AB1471_07590</name>
</gene>
<feature type="transmembrane region" description="Helical" evidence="1">
    <location>
        <begin position="101"/>
        <end position="126"/>
    </location>
</feature>
<dbReference type="InterPro" id="IPR010288">
    <property type="entry name" value="EcsB_ABC"/>
</dbReference>
<dbReference type="RefSeq" id="WP_367779138.1">
    <property type="nucleotide sequence ID" value="NZ_JBFMIA010000004.1"/>
</dbReference>
<dbReference type="Proteomes" id="UP001556040">
    <property type="component" value="Unassembled WGS sequence"/>
</dbReference>
<protein>
    <submittedName>
        <fullName evidence="2">ABC transporter permease</fullName>
    </submittedName>
</protein>
<organism evidence="2 3">
    <name type="scientific">Jeotgalibacillus marinus</name>
    <dbReference type="NCBI Taxonomy" id="86667"/>
    <lineage>
        <taxon>Bacteria</taxon>
        <taxon>Bacillati</taxon>
        <taxon>Bacillota</taxon>
        <taxon>Bacilli</taxon>
        <taxon>Bacillales</taxon>
        <taxon>Caryophanaceae</taxon>
        <taxon>Jeotgalibacillus</taxon>
    </lineage>
</organism>
<dbReference type="EMBL" id="JBFMIA010000004">
    <property type="protein sequence ID" value="MEW9501662.1"/>
    <property type="molecule type" value="Genomic_DNA"/>
</dbReference>